<name>A0A2T7PC32_POMCA</name>
<dbReference type="SUPFAM" id="SSF103657">
    <property type="entry name" value="BAR/IMD domain-like"/>
    <property type="match status" value="1"/>
</dbReference>
<dbReference type="InterPro" id="IPR046982">
    <property type="entry name" value="BIN3/RVS161-like"/>
</dbReference>
<dbReference type="PANTHER" id="PTHR47174">
    <property type="entry name" value="BRIDGING INTEGRATOR 3"/>
    <property type="match status" value="1"/>
</dbReference>
<feature type="domain" description="BAR" evidence="5">
    <location>
        <begin position="1"/>
        <end position="210"/>
    </location>
</feature>
<comment type="caution">
    <text evidence="6">The sequence shown here is derived from an EMBL/GenBank/DDBJ whole genome shotgun (WGS) entry which is preliminary data.</text>
</comment>
<dbReference type="GO" id="GO:0005737">
    <property type="term" value="C:cytoplasm"/>
    <property type="evidence" value="ECO:0007669"/>
    <property type="project" value="InterPro"/>
</dbReference>
<dbReference type="AlphaFoldDB" id="A0A2T7PC32"/>
<dbReference type="InterPro" id="IPR004148">
    <property type="entry name" value="BAR_dom"/>
</dbReference>
<evidence type="ECO:0000259" key="5">
    <source>
        <dbReference type="PROSITE" id="PS51021"/>
    </source>
</evidence>
<keyword evidence="4" id="KW-0175">Coiled coil</keyword>
<evidence type="ECO:0000256" key="2">
    <source>
        <dbReference type="ARBA" id="ARBA00022490"/>
    </source>
</evidence>
<dbReference type="OrthoDB" id="446293at2759"/>
<gene>
    <name evidence="6" type="ORF">C0Q70_10250</name>
</gene>
<evidence type="ECO:0000256" key="3">
    <source>
        <dbReference type="ARBA" id="ARBA00023212"/>
    </source>
</evidence>
<evidence type="ECO:0000256" key="4">
    <source>
        <dbReference type="SAM" id="Coils"/>
    </source>
</evidence>
<dbReference type="GO" id="GO:0008289">
    <property type="term" value="F:lipid binding"/>
    <property type="evidence" value="ECO:0007669"/>
    <property type="project" value="TreeGrafter"/>
</dbReference>
<dbReference type="EMBL" id="PZQS01000005">
    <property type="protein sequence ID" value="PVD30974.1"/>
    <property type="molecule type" value="Genomic_DNA"/>
</dbReference>
<dbReference type="PANTHER" id="PTHR47174:SF3">
    <property type="entry name" value="BRIDGING INTEGRATOR 3"/>
    <property type="match status" value="1"/>
</dbReference>
<accession>A0A2T7PC32</accession>
<dbReference type="STRING" id="400727.A0A2T7PC32"/>
<feature type="coiled-coil region" evidence="4">
    <location>
        <begin position="99"/>
        <end position="160"/>
    </location>
</feature>
<sequence>MGANKRMVLPSDKQKKLCLAARSVRQRLVEAALTKAERRLTQDLQNTPLCQAEKELKWIVEEWDHALVALDLHSQETNSVLQKAVIDPIKKFNTIFPHVQAAVKKREQSLQEVQKCQNKFTRYQGRERTGQNLVKLHSSKDALQQAEQEFSAQNAALMEEMPRLYESRIQYFEPSLEALIRSQVQHTTEAFRIYGELSNTMNGQKDCSNSEYASRIQQSLAEIKALSITVD</sequence>
<protein>
    <recommendedName>
        <fullName evidence="5">BAR domain-containing protein</fullName>
    </recommendedName>
</protein>
<keyword evidence="3" id="KW-0206">Cytoskeleton</keyword>
<keyword evidence="2" id="KW-0963">Cytoplasm</keyword>
<organism evidence="6 7">
    <name type="scientific">Pomacea canaliculata</name>
    <name type="common">Golden apple snail</name>
    <dbReference type="NCBI Taxonomy" id="400727"/>
    <lineage>
        <taxon>Eukaryota</taxon>
        <taxon>Metazoa</taxon>
        <taxon>Spiralia</taxon>
        <taxon>Lophotrochozoa</taxon>
        <taxon>Mollusca</taxon>
        <taxon>Gastropoda</taxon>
        <taxon>Caenogastropoda</taxon>
        <taxon>Architaenioglossa</taxon>
        <taxon>Ampullarioidea</taxon>
        <taxon>Ampullariidae</taxon>
        <taxon>Pomacea</taxon>
    </lineage>
</organism>
<comment type="subcellular location">
    <subcellularLocation>
        <location evidence="1">Cytoplasm</location>
        <location evidence="1">Cytoskeleton</location>
    </subcellularLocation>
</comment>
<proteinExistence type="predicted"/>
<reference evidence="6 7" key="1">
    <citation type="submission" date="2018-04" db="EMBL/GenBank/DDBJ databases">
        <title>The genome of golden apple snail Pomacea canaliculata provides insight into stress tolerance and invasive adaptation.</title>
        <authorList>
            <person name="Liu C."/>
            <person name="Liu B."/>
            <person name="Ren Y."/>
            <person name="Zhang Y."/>
            <person name="Wang H."/>
            <person name="Li S."/>
            <person name="Jiang F."/>
            <person name="Yin L."/>
            <person name="Zhang G."/>
            <person name="Qian W."/>
            <person name="Fan W."/>
        </authorList>
    </citation>
    <scope>NUCLEOTIDE SEQUENCE [LARGE SCALE GENOMIC DNA]</scope>
    <source>
        <strain evidence="6">SZHN2017</strain>
        <tissue evidence="6">Muscle</tissue>
    </source>
</reference>
<dbReference type="Pfam" id="PF03114">
    <property type="entry name" value="BAR"/>
    <property type="match status" value="1"/>
</dbReference>
<dbReference type="InterPro" id="IPR027267">
    <property type="entry name" value="AH/BAR_dom_sf"/>
</dbReference>
<dbReference type="GO" id="GO:0015629">
    <property type="term" value="C:actin cytoskeleton"/>
    <property type="evidence" value="ECO:0007669"/>
    <property type="project" value="TreeGrafter"/>
</dbReference>
<keyword evidence="7" id="KW-1185">Reference proteome</keyword>
<dbReference type="Gene3D" id="1.20.1270.60">
    <property type="entry name" value="Arfaptin homology (AH) domain/BAR domain"/>
    <property type="match status" value="1"/>
</dbReference>
<dbReference type="GO" id="GO:0006897">
    <property type="term" value="P:endocytosis"/>
    <property type="evidence" value="ECO:0007669"/>
    <property type="project" value="InterPro"/>
</dbReference>
<evidence type="ECO:0000256" key="1">
    <source>
        <dbReference type="ARBA" id="ARBA00004245"/>
    </source>
</evidence>
<evidence type="ECO:0000313" key="7">
    <source>
        <dbReference type="Proteomes" id="UP000245119"/>
    </source>
</evidence>
<dbReference type="GO" id="GO:0097320">
    <property type="term" value="P:plasma membrane tubulation"/>
    <property type="evidence" value="ECO:0007669"/>
    <property type="project" value="TreeGrafter"/>
</dbReference>
<dbReference type="Proteomes" id="UP000245119">
    <property type="component" value="Linkage Group LG5"/>
</dbReference>
<dbReference type="GO" id="GO:0051666">
    <property type="term" value="P:actin cortical patch localization"/>
    <property type="evidence" value="ECO:0007669"/>
    <property type="project" value="InterPro"/>
</dbReference>
<dbReference type="PROSITE" id="PS51021">
    <property type="entry name" value="BAR"/>
    <property type="match status" value="1"/>
</dbReference>
<evidence type="ECO:0000313" key="6">
    <source>
        <dbReference type="EMBL" id="PVD30974.1"/>
    </source>
</evidence>